<organism evidence="1 2">
    <name type="scientific">Eumeta variegata</name>
    <name type="common">Bagworm moth</name>
    <name type="synonym">Eumeta japonica</name>
    <dbReference type="NCBI Taxonomy" id="151549"/>
    <lineage>
        <taxon>Eukaryota</taxon>
        <taxon>Metazoa</taxon>
        <taxon>Ecdysozoa</taxon>
        <taxon>Arthropoda</taxon>
        <taxon>Hexapoda</taxon>
        <taxon>Insecta</taxon>
        <taxon>Pterygota</taxon>
        <taxon>Neoptera</taxon>
        <taxon>Endopterygota</taxon>
        <taxon>Lepidoptera</taxon>
        <taxon>Glossata</taxon>
        <taxon>Ditrysia</taxon>
        <taxon>Tineoidea</taxon>
        <taxon>Psychidae</taxon>
        <taxon>Oiketicinae</taxon>
        <taxon>Eumeta</taxon>
    </lineage>
</organism>
<sequence length="141" mass="16216">MAPTKADKKAEVIVVRFRENGENATENLLKIKLLEVMQQKKRPARCIVDETASEYGFSIVRIPPATVNIELIWIQQDLSRKRKEMADDRRVKYLLPLPPILAISISRHTVRLVYDRKKGGPDSTRHGRLAPLSFERFCFAT</sequence>
<dbReference type="Proteomes" id="UP000299102">
    <property type="component" value="Unassembled WGS sequence"/>
</dbReference>
<keyword evidence="2" id="KW-1185">Reference proteome</keyword>
<dbReference type="EMBL" id="BGZK01000146">
    <property type="protein sequence ID" value="GBP23059.1"/>
    <property type="molecule type" value="Genomic_DNA"/>
</dbReference>
<dbReference type="AlphaFoldDB" id="A0A4C1U9R1"/>
<reference evidence="1 2" key="1">
    <citation type="journal article" date="2019" name="Commun. Biol.">
        <title>The bagworm genome reveals a unique fibroin gene that provides high tensile strength.</title>
        <authorList>
            <person name="Kono N."/>
            <person name="Nakamura H."/>
            <person name="Ohtoshi R."/>
            <person name="Tomita M."/>
            <person name="Numata K."/>
            <person name="Arakawa K."/>
        </authorList>
    </citation>
    <scope>NUCLEOTIDE SEQUENCE [LARGE SCALE GENOMIC DNA]</scope>
</reference>
<evidence type="ECO:0000313" key="1">
    <source>
        <dbReference type="EMBL" id="GBP23059.1"/>
    </source>
</evidence>
<gene>
    <name evidence="1" type="ORF">EVAR_15734_1</name>
</gene>
<proteinExistence type="predicted"/>
<accession>A0A4C1U9R1</accession>
<comment type="caution">
    <text evidence="1">The sequence shown here is derived from an EMBL/GenBank/DDBJ whole genome shotgun (WGS) entry which is preliminary data.</text>
</comment>
<protein>
    <submittedName>
        <fullName evidence="1">Uncharacterized protein</fullName>
    </submittedName>
</protein>
<evidence type="ECO:0000313" key="2">
    <source>
        <dbReference type="Proteomes" id="UP000299102"/>
    </source>
</evidence>
<name>A0A4C1U9R1_EUMVA</name>